<keyword evidence="3" id="KW-1185">Reference proteome</keyword>
<keyword evidence="1" id="KW-0812">Transmembrane</keyword>
<keyword evidence="1" id="KW-1133">Transmembrane helix</keyword>
<gene>
    <name evidence="2" type="ORF">I2H36_02620</name>
</gene>
<evidence type="ECO:0000313" key="3">
    <source>
        <dbReference type="Proteomes" id="UP000611708"/>
    </source>
</evidence>
<organism evidence="2 3">
    <name type="scientific">Microvirga terrestris</name>
    <dbReference type="NCBI Taxonomy" id="2791024"/>
    <lineage>
        <taxon>Bacteria</taxon>
        <taxon>Pseudomonadati</taxon>
        <taxon>Pseudomonadota</taxon>
        <taxon>Alphaproteobacteria</taxon>
        <taxon>Hyphomicrobiales</taxon>
        <taxon>Methylobacteriaceae</taxon>
        <taxon>Microvirga</taxon>
    </lineage>
</organism>
<proteinExistence type="predicted"/>
<dbReference type="Proteomes" id="UP000611708">
    <property type="component" value="Unassembled WGS sequence"/>
</dbReference>
<feature type="transmembrane region" description="Helical" evidence="1">
    <location>
        <begin position="18"/>
        <end position="36"/>
    </location>
</feature>
<feature type="transmembrane region" description="Helical" evidence="1">
    <location>
        <begin position="160"/>
        <end position="182"/>
    </location>
</feature>
<reference evidence="2 3" key="1">
    <citation type="submission" date="2020-11" db="EMBL/GenBank/DDBJ databases">
        <authorList>
            <person name="Kim M.K."/>
        </authorList>
    </citation>
    <scope>NUCLEOTIDE SEQUENCE [LARGE SCALE GENOMIC DNA]</scope>
    <source>
        <strain evidence="2 3">BT290</strain>
    </source>
</reference>
<feature type="transmembrane region" description="Helical" evidence="1">
    <location>
        <begin position="106"/>
        <end position="126"/>
    </location>
</feature>
<feature type="transmembrane region" description="Helical" evidence="1">
    <location>
        <begin position="133"/>
        <end position="154"/>
    </location>
</feature>
<evidence type="ECO:0000256" key="1">
    <source>
        <dbReference type="SAM" id="Phobius"/>
    </source>
</evidence>
<evidence type="ECO:0000313" key="2">
    <source>
        <dbReference type="EMBL" id="MBF9194916.1"/>
    </source>
</evidence>
<feature type="transmembrane region" description="Helical" evidence="1">
    <location>
        <begin position="77"/>
        <end position="100"/>
    </location>
</feature>
<sequence>MAASADNSGRRGRHLWRMAPWIVAALLWLLPLVAMMFTDEANWGETDFIVFGTMLLGACGTYELAEKVAGGIAYRAAVGVTVVAAFILIWMSLAVGIIGAEDYPANLMYGGVLAIAVLGGFIVRLQPHGMAQVLVATALAQTLVGIIALSAGLGSTGGNWPWVIVVLTGFFSALWLLSAWLFRKAAQEPAFAGAAP</sequence>
<feature type="transmembrane region" description="Helical" evidence="1">
    <location>
        <begin position="48"/>
        <end position="65"/>
    </location>
</feature>
<evidence type="ECO:0008006" key="4">
    <source>
        <dbReference type="Google" id="ProtNLM"/>
    </source>
</evidence>
<protein>
    <recommendedName>
        <fullName evidence="4">DUF308 domain-containing protein</fullName>
    </recommendedName>
</protein>
<comment type="caution">
    <text evidence="2">The sequence shown here is derived from an EMBL/GenBank/DDBJ whole genome shotgun (WGS) entry which is preliminary data.</text>
</comment>
<keyword evidence="1" id="KW-0472">Membrane</keyword>
<name>A0ABS0HN60_9HYPH</name>
<accession>A0ABS0HN60</accession>
<dbReference type="EMBL" id="JADQDN010000001">
    <property type="protein sequence ID" value="MBF9194916.1"/>
    <property type="molecule type" value="Genomic_DNA"/>
</dbReference>